<keyword evidence="2" id="KW-0472">Membrane</keyword>
<dbReference type="Proteomes" id="UP000326179">
    <property type="component" value="Chromosome"/>
</dbReference>
<organism evidence="3 4">
    <name type="scientific">Streptomyces fagopyri</name>
    <dbReference type="NCBI Taxonomy" id="2662397"/>
    <lineage>
        <taxon>Bacteria</taxon>
        <taxon>Bacillati</taxon>
        <taxon>Actinomycetota</taxon>
        <taxon>Actinomycetes</taxon>
        <taxon>Kitasatosporales</taxon>
        <taxon>Streptomycetaceae</taxon>
        <taxon>Streptomyces</taxon>
    </lineage>
</organism>
<keyword evidence="2" id="KW-0812">Transmembrane</keyword>
<dbReference type="EMBL" id="CP045643">
    <property type="protein sequence ID" value="QFZ78379.1"/>
    <property type="molecule type" value="Genomic_DNA"/>
</dbReference>
<dbReference type="KEGG" id="sfy:GFH48_38370"/>
<keyword evidence="2" id="KW-1133">Transmembrane helix</keyword>
<gene>
    <name evidence="3" type="ORF">GFH48_38370</name>
</gene>
<reference evidence="3 4" key="1">
    <citation type="submission" date="2019-10" db="EMBL/GenBank/DDBJ databases">
        <title>A novel species.</title>
        <authorList>
            <person name="Gao J."/>
        </authorList>
    </citation>
    <scope>NUCLEOTIDE SEQUENCE [LARGE SCALE GENOMIC DNA]</scope>
    <source>
        <strain evidence="3 4">QMT-28</strain>
    </source>
</reference>
<feature type="region of interest" description="Disordered" evidence="1">
    <location>
        <begin position="1"/>
        <end position="34"/>
    </location>
</feature>
<evidence type="ECO:0000256" key="1">
    <source>
        <dbReference type="SAM" id="MobiDB-lite"/>
    </source>
</evidence>
<dbReference type="RefSeq" id="WP_153292554.1">
    <property type="nucleotide sequence ID" value="NZ_CP045643.1"/>
</dbReference>
<feature type="transmembrane region" description="Helical" evidence="2">
    <location>
        <begin position="39"/>
        <end position="60"/>
    </location>
</feature>
<proteinExistence type="predicted"/>
<keyword evidence="4" id="KW-1185">Reference proteome</keyword>
<name>A0A5Q0LPE0_9ACTN</name>
<accession>A0A5Q0LPE0</accession>
<evidence type="ECO:0000256" key="2">
    <source>
        <dbReference type="SAM" id="Phobius"/>
    </source>
</evidence>
<sequence>MTVGQDIPASSEQHPTPQRYEDAAGRVPRTTTQERASTIRLCVSASIGTVLTVIFLAWLWGTIAPQPPGPLENVAREPATTAQHAIEEQAQRLSGT</sequence>
<protein>
    <submittedName>
        <fullName evidence="3">Uncharacterized protein</fullName>
    </submittedName>
</protein>
<evidence type="ECO:0000313" key="3">
    <source>
        <dbReference type="EMBL" id="QFZ78379.1"/>
    </source>
</evidence>
<evidence type="ECO:0000313" key="4">
    <source>
        <dbReference type="Proteomes" id="UP000326179"/>
    </source>
</evidence>
<dbReference type="AlphaFoldDB" id="A0A5Q0LPE0"/>